<evidence type="ECO:0000313" key="2">
    <source>
        <dbReference type="Proteomes" id="UP000076587"/>
    </source>
</evidence>
<evidence type="ECO:0000313" key="1">
    <source>
        <dbReference type="EMBL" id="KZN53988.1"/>
    </source>
</evidence>
<comment type="caution">
    <text evidence="1">The sequence shown here is derived from an EMBL/GenBank/DDBJ whole genome shotgun (WGS) entry which is preliminary data.</text>
</comment>
<dbReference type="Proteomes" id="UP000076587">
    <property type="component" value="Unassembled WGS sequence"/>
</dbReference>
<protein>
    <submittedName>
        <fullName evidence="1">Uncharacterized protein</fullName>
    </submittedName>
</protein>
<proteinExistence type="predicted"/>
<dbReference type="EMBL" id="AUXT01000075">
    <property type="protein sequence ID" value="KZN53988.1"/>
    <property type="molecule type" value="Genomic_DNA"/>
</dbReference>
<accession>A0A161YA65</accession>
<organism evidence="1 2">
    <name type="scientific">Pseudoalteromonas luteoviolacea NCIMB 1942</name>
    <dbReference type="NCBI Taxonomy" id="1365253"/>
    <lineage>
        <taxon>Bacteria</taxon>
        <taxon>Pseudomonadati</taxon>
        <taxon>Pseudomonadota</taxon>
        <taxon>Gammaproteobacteria</taxon>
        <taxon>Alteromonadales</taxon>
        <taxon>Pseudoalteromonadaceae</taxon>
        <taxon>Pseudoalteromonas</taxon>
    </lineage>
</organism>
<dbReference type="AlphaFoldDB" id="A0A161YA65"/>
<sequence>MSVIVFELYKLNLNAVIYTVDCVEENVKNGALKKRSMHQEQFLFKS</sequence>
<reference evidence="1 2" key="1">
    <citation type="submission" date="2013-07" db="EMBL/GenBank/DDBJ databases">
        <title>Comparative Genomic and Metabolomic Analysis of Twelve Strains of Pseudoalteromonas luteoviolacea.</title>
        <authorList>
            <person name="Vynne N.G."/>
            <person name="Mansson M."/>
            <person name="Gram L."/>
        </authorList>
    </citation>
    <scope>NUCLEOTIDE SEQUENCE [LARGE SCALE GENOMIC DNA]</scope>
    <source>
        <strain evidence="1 2">NCIMB 1942</strain>
    </source>
</reference>
<name>A0A161YA65_9GAMM</name>
<gene>
    <name evidence="1" type="ORF">N482_24730</name>
</gene>